<dbReference type="RefSeq" id="WP_007214314.1">
    <property type="nucleotide sequence ID" value="NZ_EQ973492.1"/>
</dbReference>
<sequence length="495" mass="55320">MKNNTKKNSIISKDGVSYLIPFILITSCFALWGFANDITNPMVKAFSKIFRMSVTDGALVQVAFYGGYFAMAFPAAIFIRRFSYKAGVLLGLGLYAIGAFLFYPAMLTGNYYPFLIAYFILTCGLSFLETSCNPYILSMGDEATSTRRLNLAQSFNPMGSLLGMYVAMNFIQNRLNPMDTMERSQLSDTEFAAVRDSDLMVLIAPYLIIGLVILAMLIVIRMVKMPKNGDQSHNINFLPTLKRIFGIHHYREGVIAQFFYVGAQIMCWTFIIQYGTRYFMSEGMEEKAAEVLSQQYNIVAMIIFCASRFICTFILRYLSPGLLLKVLAIAACFFTAGVIGFQDIWGMYCLVGVSACMSLMFPTIYGIALQGLGDDAKFGAAGLIMAILGGSVLPPVQASIIDCGTLLGMPAVNLSFILPFICFVVIVIYGHRSYCKGKNAKVIIDTSEFDDGEPFIEKKVLFFIYIVVFLLFLLLLCCKMKQANISHNIKFFWYR</sequence>
<proteinExistence type="predicted"/>
<evidence type="ECO:0000313" key="8">
    <source>
        <dbReference type="Proteomes" id="UP000003711"/>
    </source>
</evidence>
<evidence type="ECO:0000256" key="4">
    <source>
        <dbReference type="ARBA" id="ARBA00022989"/>
    </source>
</evidence>
<dbReference type="Proteomes" id="UP000003711">
    <property type="component" value="Unassembled WGS sequence"/>
</dbReference>
<organism evidence="7 8">
    <name type="scientific">Bacteroides cellulosilyticus DSM 14838</name>
    <dbReference type="NCBI Taxonomy" id="537012"/>
    <lineage>
        <taxon>Bacteria</taxon>
        <taxon>Pseudomonadati</taxon>
        <taxon>Bacteroidota</taxon>
        <taxon>Bacteroidia</taxon>
        <taxon>Bacteroidales</taxon>
        <taxon>Bacteroidaceae</taxon>
        <taxon>Bacteroides</taxon>
    </lineage>
</organism>
<dbReference type="PROSITE" id="PS51257">
    <property type="entry name" value="PROKAR_LIPOPROTEIN"/>
    <property type="match status" value="1"/>
</dbReference>
<keyword evidence="2" id="KW-1003">Cell membrane</keyword>
<dbReference type="AlphaFoldDB" id="E2NKY7"/>
<reference evidence="7 8" key="2">
    <citation type="submission" date="2009-01" db="EMBL/GenBank/DDBJ databases">
        <title>Draft genome sequence of Bacteroides cellulosilyticus (DSM 14838).</title>
        <authorList>
            <person name="Sudarsanam P."/>
            <person name="Ley R."/>
            <person name="Guruge J."/>
            <person name="Turnbaugh P.J."/>
            <person name="Mahowald M."/>
            <person name="Liep D."/>
            <person name="Gordon J."/>
        </authorList>
    </citation>
    <scope>NUCLEOTIDE SEQUENCE [LARGE SCALE GENOMIC DNA]</scope>
    <source>
        <strain evidence="7 8">DSM 14838</strain>
    </source>
</reference>
<gene>
    <name evidence="7" type="primary">fucP</name>
    <name evidence="7" type="ORF">BACCELL_04981</name>
</gene>
<dbReference type="SUPFAM" id="SSF103473">
    <property type="entry name" value="MFS general substrate transporter"/>
    <property type="match status" value="1"/>
</dbReference>
<feature type="transmembrane region" description="Helical" evidence="6">
    <location>
        <begin position="322"/>
        <end position="339"/>
    </location>
</feature>
<dbReference type="PANTHER" id="PTHR43702">
    <property type="entry name" value="L-FUCOSE-PROTON SYMPORTER"/>
    <property type="match status" value="1"/>
</dbReference>
<feature type="transmembrane region" description="Helical" evidence="6">
    <location>
        <begin position="407"/>
        <end position="429"/>
    </location>
</feature>
<evidence type="ECO:0000256" key="5">
    <source>
        <dbReference type="ARBA" id="ARBA00023136"/>
    </source>
</evidence>
<reference evidence="7 8" key="1">
    <citation type="submission" date="2008-12" db="EMBL/GenBank/DDBJ databases">
        <authorList>
            <person name="Fulton L."/>
            <person name="Clifton S."/>
            <person name="Fulton B."/>
            <person name="Xu J."/>
            <person name="Minx P."/>
            <person name="Pepin K.H."/>
            <person name="Johnson M."/>
            <person name="Bhonagiri V."/>
            <person name="Nash W.E."/>
            <person name="Mardis E.R."/>
            <person name="Wilson R.K."/>
        </authorList>
    </citation>
    <scope>NUCLEOTIDE SEQUENCE [LARGE SCALE GENOMIC DNA]</scope>
    <source>
        <strain evidence="7 8">DSM 14838</strain>
    </source>
</reference>
<keyword evidence="4 6" id="KW-1133">Transmembrane helix</keyword>
<feature type="transmembrane region" description="Helical" evidence="6">
    <location>
        <begin position="58"/>
        <end position="79"/>
    </location>
</feature>
<feature type="transmembrane region" description="Helical" evidence="6">
    <location>
        <begin position="258"/>
        <end position="276"/>
    </location>
</feature>
<evidence type="ECO:0000313" key="7">
    <source>
        <dbReference type="EMBL" id="EEF87404.1"/>
    </source>
</evidence>
<accession>E2NKY7</accession>
<dbReference type="GO" id="GO:0015535">
    <property type="term" value="F:fucose:proton symporter activity"/>
    <property type="evidence" value="ECO:0007669"/>
    <property type="project" value="InterPro"/>
</dbReference>
<dbReference type="NCBIfam" id="TIGR00885">
    <property type="entry name" value="fucP"/>
    <property type="match status" value="1"/>
</dbReference>
<dbReference type="InterPro" id="IPR011701">
    <property type="entry name" value="MFS"/>
</dbReference>
<evidence type="ECO:0000256" key="6">
    <source>
        <dbReference type="SAM" id="Phobius"/>
    </source>
</evidence>
<feature type="transmembrane region" description="Helical" evidence="6">
    <location>
        <begin position="199"/>
        <end position="220"/>
    </location>
</feature>
<dbReference type="CDD" id="cd17394">
    <property type="entry name" value="MFS_FucP_like"/>
    <property type="match status" value="1"/>
</dbReference>
<feature type="transmembrane region" description="Helical" evidence="6">
    <location>
        <begin position="111"/>
        <end position="128"/>
    </location>
</feature>
<feature type="transmembrane region" description="Helical" evidence="6">
    <location>
        <begin position="380"/>
        <end position="401"/>
    </location>
</feature>
<feature type="transmembrane region" description="Helical" evidence="6">
    <location>
        <begin position="16"/>
        <end position="35"/>
    </location>
</feature>
<comment type="subcellular location">
    <subcellularLocation>
        <location evidence="1">Cell inner membrane</location>
        <topology evidence="1">Multi-pass membrane protein</topology>
    </subcellularLocation>
</comment>
<dbReference type="HOGENOM" id="CLU_028452_0_1_10"/>
<feature type="transmembrane region" description="Helical" evidence="6">
    <location>
        <begin position="460"/>
        <end position="476"/>
    </location>
</feature>
<keyword evidence="3 6" id="KW-0812">Transmembrane</keyword>
<dbReference type="Pfam" id="PF07690">
    <property type="entry name" value="MFS_1"/>
    <property type="match status" value="1"/>
</dbReference>
<evidence type="ECO:0000256" key="2">
    <source>
        <dbReference type="ARBA" id="ARBA00022475"/>
    </source>
</evidence>
<feature type="transmembrane region" description="Helical" evidence="6">
    <location>
        <begin position="345"/>
        <end position="368"/>
    </location>
</feature>
<evidence type="ECO:0000256" key="3">
    <source>
        <dbReference type="ARBA" id="ARBA00022692"/>
    </source>
</evidence>
<evidence type="ECO:0000256" key="1">
    <source>
        <dbReference type="ARBA" id="ARBA00004429"/>
    </source>
</evidence>
<keyword evidence="5 6" id="KW-0472">Membrane</keyword>
<protein>
    <submittedName>
        <fullName evidence="7">L-fucose:H+ symporter permease</fullName>
    </submittedName>
</protein>
<dbReference type="PANTHER" id="PTHR43702:SF11">
    <property type="entry name" value="L-FUCOSE-PROTON SYMPORTER"/>
    <property type="match status" value="1"/>
</dbReference>
<dbReference type="InterPro" id="IPR005275">
    <property type="entry name" value="Lfuc_symporter_FucP"/>
</dbReference>
<name>E2NKY7_9BACE</name>
<dbReference type="EMBL" id="ACCH01000406">
    <property type="protein sequence ID" value="EEF87404.1"/>
    <property type="molecule type" value="Genomic_DNA"/>
</dbReference>
<feature type="transmembrane region" description="Helical" evidence="6">
    <location>
        <begin position="86"/>
        <end position="105"/>
    </location>
</feature>
<dbReference type="Gene3D" id="1.20.1250.20">
    <property type="entry name" value="MFS general substrate transporter like domains"/>
    <property type="match status" value="2"/>
</dbReference>
<dbReference type="GO" id="GO:0005886">
    <property type="term" value="C:plasma membrane"/>
    <property type="evidence" value="ECO:0007669"/>
    <property type="project" value="UniProtKB-SubCell"/>
</dbReference>
<dbReference type="InterPro" id="IPR036259">
    <property type="entry name" value="MFS_trans_sf"/>
</dbReference>
<dbReference type="InterPro" id="IPR050375">
    <property type="entry name" value="MFS_TsgA-like"/>
</dbReference>
<comment type="caution">
    <text evidence="7">The sequence shown here is derived from an EMBL/GenBank/DDBJ whole genome shotgun (WGS) entry which is preliminary data.</text>
</comment>
<feature type="transmembrane region" description="Helical" evidence="6">
    <location>
        <begin position="296"/>
        <end position="315"/>
    </location>
</feature>